<comment type="similarity">
    <text evidence="1">Belongs to the carbohydrate kinase PfkB family.</text>
</comment>
<dbReference type="STRING" id="1157962.A0A250XT18"/>
<dbReference type="Pfam" id="PF00294">
    <property type="entry name" value="PfkB"/>
    <property type="match status" value="2"/>
</dbReference>
<dbReference type="AlphaFoldDB" id="A0A250XT18"/>
<dbReference type="GO" id="GO:0016301">
    <property type="term" value="F:kinase activity"/>
    <property type="evidence" value="ECO:0007669"/>
    <property type="project" value="UniProtKB-KW"/>
</dbReference>
<keyword evidence="2" id="KW-0808">Transferase</keyword>
<keyword evidence="6" id="KW-1185">Reference proteome</keyword>
<dbReference type="Proteomes" id="UP000232323">
    <property type="component" value="Unassembled WGS sequence"/>
</dbReference>
<dbReference type="InterPro" id="IPR052700">
    <property type="entry name" value="Carb_kinase_PfkB-like"/>
</dbReference>
<dbReference type="InterPro" id="IPR002173">
    <property type="entry name" value="Carboh/pur_kinase_PfkB_CS"/>
</dbReference>
<evidence type="ECO:0000256" key="1">
    <source>
        <dbReference type="ARBA" id="ARBA00010688"/>
    </source>
</evidence>
<comment type="caution">
    <text evidence="5">The sequence shown here is derived from an EMBL/GenBank/DDBJ whole genome shotgun (WGS) entry which is preliminary data.</text>
</comment>
<name>A0A250XT18_9CHLO</name>
<evidence type="ECO:0000256" key="2">
    <source>
        <dbReference type="ARBA" id="ARBA00022679"/>
    </source>
</evidence>
<reference evidence="5 6" key="1">
    <citation type="submission" date="2017-08" db="EMBL/GenBank/DDBJ databases">
        <title>Acidophilic green algal genome provides insights into adaptation to an acidic environment.</title>
        <authorList>
            <person name="Hirooka S."/>
            <person name="Hirose Y."/>
            <person name="Kanesaki Y."/>
            <person name="Higuchi S."/>
            <person name="Fujiwara T."/>
            <person name="Onuma R."/>
            <person name="Era A."/>
            <person name="Ohbayashi R."/>
            <person name="Uzuka A."/>
            <person name="Nozaki H."/>
            <person name="Yoshikawa H."/>
            <person name="Miyagishima S.Y."/>
        </authorList>
    </citation>
    <scope>NUCLEOTIDE SEQUENCE [LARGE SCALE GENOMIC DNA]</scope>
    <source>
        <strain evidence="5 6">NIES-2499</strain>
    </source>
</reference>
<evidence type="ECO:0000256" key="3">
    <source>
        <dbReference type="ARBA" id="ARBA00022777"/>
    </source>
</evidence>
<dbReference type="SUPFAM" id="SSF53613">
    <property type="entry name" value="Ribokinase-like"/>
    <property type="match status" value="1"/>
</dbReference>
<dbReference type="PANTHER" id="PTHR43320">
    <property type="entry name" value="SUGAR KINASE"/>
    <property type="match status" value="1"/>
</dbReference>
<feature type="domain" description="Carbohydrate kinase PfkB" evidence="4">
    <location>
        <begin position="47"/>
        <end position="153"/>
    </location>
</feature>
<dbReference type="Gene3D" id="3.40.50.450">
    <property type="match status" value="1"/>
</dbReference>
<dbReference type="EMBL" id="BEGY01000207">
    <property type="protein sequence ID" value="GAX85950.1"/>
    <property type="molecule type" value="Genomic_DNA"/>
</dbReference>
<dbReference type="InterPro" id="IPR011611">
    <property type="entry name" value="PfkB_dom"/>
</dbReference>
<evidence type="ECO:0000313" key="6">
    <source>
        <dbReference type="Proteomes" id="UP000232323"/>
    </source>
</evidence>
<proteinExistence type="inferred from homology"/>
<dbReference type="PROSITE" id="PS00584">
    <property type="entry name" value="PFKB_KINASES_2"/>
    <property type="match status" value="1"/>
</dbReference>
<accession>A0A250XT18</accession>
<dbReference type="Gene3D" id="3.40.1190.20">
    <property type="match status" value="2"/>
</dbReference>
<dbReference type="PANTHER" id="PTHR43320:SF1">
    <property type="entry name" value="OS01G0105900 PROTEIN"/>
    <property type="match status" value="1"/>
</dbReference>
<keyword evidence="3" id="KW-0418">Kinase</keyword>
<sequence>MAPLAAEPAFNQQVDMVDVITIQPSAIVDHLCHVTASEMASVFGPQEIGGARRCSMEELRSLLDHFSGVMGSDSWGKMFLNSLERSGVCPALLRVAANSGTGQCMVMTDAATGQRTMRTAMSSDCILEPDMVHEIAFQGSKWIFLSAYSIFKPGLLTTCAKKAKSQGVKAMLDLSSWETGCIAGSRVDEHLELHHEPACPGLKVVDTTGAGDAFSSGFLYGLLKGLPLSKCANIGCVAGAAAIQSLGSELGHDQLLWLHQNMHSKLAGSVVSMPALEIYKELLDVYALLGRVGVGVVYFGSARLTQSSLYWDMTVSLAHDISSLLHAPAWTGGGPGLMHAATLGAQQAGGIAAGIRISREAGQTIYSAGYLPEGSTVTCKHMPVRKAALADCGLRQKETDRTAYIFLPGGGSLTCTALIGSNMF</sequence>
<evidence type="ECO:0000313" key="5">
    <source>
        <dbReference type="EMBL" id="GAX85950.1"/>
    </source>
</evidence>
<feature type="domain" description="Carbohydrate kinase PfkB" evidence="4">
    <location>
        <begin position="179"/>
        <end position="249"/>
    </location>
</feature>
<dbReference type="InterPro" id="IPR029056">
    <property type="entry name" value="Ribokinase-like"/>
</dbReference>
<dbReference type="OrthoDB" id="414463at2759"/>
<gene>
    <name evidence="5" type="ORF">CEUSTIGMA_g13366.t1</name>
</gene>
<organism evidence="5 6">
    <name type="scientific">Chlamydomonas eustigma</name>
    <dbReference type="NCBI Taxonomy" id="1157962"/>
    <lineage>
        <taxon>Eukaryota</taxon>
        <taxon>Viridiplantae</taxon>
        <taxon>Chlorophyta</taxon>
        <taxon>core chlorophytes</taxon>
        <taxon>Chlorophyceae</taxon>
        <taxon>CS clade</taxon>
        <taxon>Chlamydomonadales</taxon>
        <taxon>Chlamydomonadaceae</taxon>
        <taxon>Chlamydomonas</taxon>
    </lineage>
</organism>
<dbReference type="SUPFAM" id="SSF102405">
    <property type="entry name" value="MCP/YpsA-like"/>
    <property type="match status" value="1"/>
</dbReference>
<evidence type="ECO:0000259" key="4">
    <source>
        <dbReference type="Pfam" id="PF00294"/>
    </source>
</evidence>
<protein>
    <recommendedName>
        <fullName evidence="4">Carbohydrate kinase PfkB domain-containing protein</fullName>
    </recommendedName>
</protein>